<dbReference type="Proteomes" id="UP000572817">
    <property type="component" value="Unassembled WGS sequence"/>
</dbReference>
<dbReference type="GO" id="GO:0015421">
    <property type="term" value="F:ABC-type oligopeptide transporter activity"/>
    <property type="evidence" value="ECO:0007669"/>
    <property type="project" value="TreeGrafter"/>
</dbReference>
<evidence type="ECO:0000313" key="16">
    <source>
        <dbReference type="Proteomes" id="UP000572817"/>
    </source>
</evidence>
<feature type="domain" description="ABC transmembrane type-1" evidence="14">
    <location>
        <begin position="698"/>
        <end position="987"/>
    </location>
</feature>
<dbReference type="FunFam" id="3.40.50.300:FF:000967">
    <property type="entry name" value="ABC multidrug transporter mdr4"/>
    <property type="match status" value="1"/>
</dbReference>
<dbReference type="CDD" id="cd18578">
    <property type="entry name" value="ABC_6TM_Pgp_ABCB1_D2_like"/>
    <property type="match status" value="1"/>
</dbReference>
<evidence type="ECO:0000256" key="5">
    <source>
        <dbReference type="ARBA" id="ARBA00022737"/>
    </source>
</evidence>
<dbReference type="Gene3D" id="1.20.1560.10">
    <property type="entry name" value="ABC transporter type 1, transmembrane domain"/>
    <property type="match status" value="1"/>
</dbReference>
<name>A0A8H4ITW7_9PEZI</name>
<comment type="subcellular location">
    <subcellularLocation>
        <location evidence="1">Membrane</location>
        <topology evidence="1">Multi-pass membrane protein</topology>
    </subcellularLocation>
</comment>
<feature type="region of interest" description="Disordered" evidence="11">
    <location>
        <begin position="1"/>
        <end position="39"/>
    </location>
</feature>
<evidence type="ECO:0000259" key="13">
    <source>
        <dbReference type="PROSITE" id="PS50893"/>
    </source>
</evidence>
<keyword evidence="5" id="KW-0677">Repeat</keyword>
<keyword evidence="6" id="KW-0547">Nucleotide-binding</keyword>
<dbReference type="PROSITE" id="PS50893">
    <property type="entry name" value="ABC_TRANSPORTER_2"/>
    <property type="match status" value="2"/>
</dbReference>
<feature type="domain" description="ABC transporter" evidence="13">
    <location>
        <begin position="1020"/>
        <end position="1257"/>
    </location>
</feature>
<feature type="transmembrane region" description="Helical" evidence="12">
    <location>
        <begin position="291"/>
        <end position="313"/>
    </location>
</feature>
<protein>
    <submittedName>
        <fullName evidence="15">ABC transporter protein</fullName>
    </submittedName>
</protein>
<dbReference type="SMART" id="SM00382">
    <property type="entry name" value="AAA"/>
    <property type="match status" value="2"/>
</dbReference>
<dbReference type="InterPro" id="IPR017871">
    <property type="entry name" value="ABC_transporter-like_CS"/>
</dbReference>
<evidence type="ECO:0000256" key="2">
    <source>
        <dbReference type="ARBA" id="ARBA00007577"/>
    </source>
</evidence>
<dbReference type="Pfam" id="PF00664">
    <property type="entry name" value="ABC_membrane"/>
    <property type="match status" value="2"/>
</dbReference>
<evidence type="ECO:0000313" key="15">
    <source>
        <dbReference type="EMBL" id="KAF4307520.1"/>
    </source>
</evidence>
<dbReference type="InterPro" id="IPR039421">
    <property type="entry name" value="Type_1_exporter"/>
</dbReference>
<feature type="compositionally biased region" description="Basic and acidic residues" evidence="11">
    <location>
        <begin position="11"/>
        <end position="32"/>
    </location>
</feature>
<dbReference type="InterPro" id="IPR011527">
    <property type="entry name" value="ABC1_TM_dom"/>
</dbReference>
<dbReference type="PANTHER" id="PTHR43394:SF11">
    <property type="entry name" value="ATP-BINDING CASSETTE TRANSPORTER"/>
    <property type="match status" value="1"/>
</dbReference>
<keyword evidence="4 12" id="KW-0812">Transmembrane</keyword>
<evidence type="ECO:0000259" key="14">
    <source>
        <dbReference type="PROSITE" id="PS50929"/>
    </source>
</evidence>
<feature type="domain" description="ABC transmembrane type-1" evidence="14">
    <location>
        <begin position="64"/>
        <end position="355"/>
    </location>
</feature>
<comment type="similarity">
    <text evidence="2">Belongs to the ABC transporter superfamily. ABCB family. Multidrug resistance exporter (TC 3.A.1.201) subfamily.</text>
</comment>
<dbReference type="InterPro" id="IPR027417">
    <property type="entry name" value="P-loop_NTPase"/>
</dbReference>
<dbReference type="GO" id="GO:0016887">
    <property type="term" value="F:ATP hydrolysis activity"/>
    <property type="evidence" value="ECO:0007669"/>
    <property type="project" value="InterPro"/>
</dbReference>
<dbReference type="Pfam" id="PF00005">
    <property type="entry name" value="ABC_tran"/>
    <property type="match status" value="2"/>
</dbReference>
<reference evidence="15" key="1">
    <citation type="submission" date="2020-04" db="EMBL/GenBank/DDBJ databases">
        <title>Genome Assembly and Annotation of Botryosphaeria dothidea sdau 11-99, a Latent Pathogen of Apple Fruit Ring Rot in China.</title>
        <authorList>
            <person name="Yu C."/>
            <person name="Diao Y."/>
            <person name="Lu Q."/>
            <person name="Zhao J."/>
            <person name="Cui S."/>
            <person name="Peng C."/>
            <person name="He B."/>
            <person name="Liu H."/>
        </authorList>
    </citation>
    <scope>NUCLEOTIDE SEQUENCE [LARGE SCALE GENOMIC DNA]</scope>
    <source>
        <strain evidence="15">Sdau11-99</strain>
    </source>
</reference>
<evidence type="ECO:0000256" key="3">
    <source>
        <dbReference type="ARBA" id="ARBA00022448"/>
    </source>
</evidence>
<feature type="transmembrane region" description="Helical" evidence="12">
    <location>
        <begin position="325"/>
        <end position="346"/>
    </location>
</feature>
<evidence type="ECO:0000256" key="8">
    <source>
        <dbReference type="ARBA" id="ARBA00022989"/>
    </source>
</evidence>
<keyword evidence="16" id="KW-1185">Reference proteome</keyword>
<dbReference type="EMBL" id="WWBZ02000022">
    <property type="protein sequence ID" value="KAF4307520.1"/>
    <property type="molecule type" value="Genomic_DNA"/>
</dbReference>
<organism evidence="15 16">
    <name type="scientific">Botryosphaeria dothidea</name>
    <dbReference type="NCBI Taxonomy" id="55169"/>
    <lineage>
        <taxon>Eukaryota</taxon>
        <taxon>Fungi</taxon>
        <taxon>Dikarya</taxon>
        <taxon>Ascomycota</taxon>
        <taxon>Pezizomycotina</taxon>
        <taxon>Dothideomycetes</taxon>
        <taxon>Dothideomycetes incertae sedis</taxon>
        <taxon>Botryosphaeriales</taxon>
        <taxon>Botryosphaeriaceae</taxon>
        <taxon>Botryosphaeria</taxon>
    </lineage>
</organism>
<feature type="transmembrane region" description="Helical" evidence="12">
    <location>
        <begin position="59"/>
        <end position="83"/>
    </location>
</feature>
<gene>
    <name evidence="15" type="ORF">GTA08_BOTSDO03855</name>
</gene>
<evidence type="ECO:0000256" key="7">
    <source>
        <dbReference type="ARBA" id="ARBA00022840"/>
    </source>
</evidence>
<feature type="transmembrane region" description="Helical" evidence="12">
    <location>
        <begin position="815"/>
        <end position="838"/>
    </location>
</feature>
<evidence type="ECO:0000256" key="12">
    <source>
        <dbReference type="SAM" id="Phobius"/>
    </source>
</evidence>
<dbReference type="Gene3D" id="3.40.50.300">
    <property type="entry name" value="P-loop containing nucleotide triphosphate hydrolases"/>
    <property type="match status" value="2"/>
</dbReference>
<dbReference type="InterPro" id="IPR003439">
    <property type="entry name" value="ABC_transporter-like_ATP-bd"/>
</dbReference>
<keyword evidence="9 12" id="KW-0472">Membrane</keyword>
<dbReference type="GO" id="GO:0090374">
    <property type="term" value="P:oligopeptide export from mitochondrion"/>
    <property type="evidence" value="ECO:0007669"/>
    <property type="project" value="TreeGrafter"/>
</dbReference>
<evidence type="ECO:0000256" key="4">
    <source>
        <dbReference type="ARBA" id="ARBA00022692"/>
    </source>
</evidence>
<feature type="transmembrane region" description="Helical" evidence="12">
    <location>
        <begin position="926"/>
        <end position="947"/>
    </location>
</feature>
<dbReference type="AlphaFoldDB" id="A0A8H4ITW7"/>
<keyword evidence="10" id="KW-0325">Glycoprotein</keyword>
<dbReference type="InterPro" id="IPR003593">
    <property type="entry name" value="AAA+_ATPase"/>
</dbReference>
<dbReference type="SUPFAM" id="SSF52540">
    <property type="entry name" value="P-loop containing nucleoside triphosphate hydrolases"/>
    <property type="match status" value="2"/>
</dbReference>
<keyword evidence="8 12" id="KW-1133">Transmembrane helix</keyword>
<feature type="transmembrane region" description="Helical" evidence="12">
    <location>
        <begin position="188"/>
        <end position="208"/>
    </location>
</feature>
<keyword evidence="3" id="KW-0813">Transport</keyword>
<feature type="transmembrane region" description="Helical" evidence="12">
    <location>
        <begin position="113"/>
        <end position="135"/>
    </location>
</feature>
<proteinExistence type="inferred from homology"/>
<feature type="transmembrane region" description="Helical" evidence="12">
    <location>
        <begin position="745"/>
        <end position="767"/>
    </location>
</feature>
<dbReference type="GO" id="GO:0005524">
    <property type="term" value="F:ATP binding"/>
    <property type="evidence" value="ECO:0007669"/>
    <property type="project" value="UniProtKB-KW"/>
</dbReference>
<accession>A0A8H4ITW7</accession>
<evidence type="ECO:0000256" key="10">
    <source>
        <dbReference type="ARBA" id="ARBA00023180"/>
    </source>
</evidence>
<feature type="transmembrane region" description="Helical" evidence="12">
    <location>
        <begin position="214"/>
        <end position="231"/>
    </location>
</feature>
<dbReference type="SUPFAM" id="SSF90123">
    <property type="entry name" value="ABC transporter transmembrane region"/>
    <property type="match status" value="2"/>
</dbReference>
<feature type="domain" description="ABC transporter" evidence="13">
    <location>
        <begin position="390"/>
        <end position="633"/>
    </location>
</feature>
<evidence type="ECO:0000256" key="1">
    <source>
        <dbReference type="ARBA" id="ARBA00004141"/>
    </source>
</evidence>
<evidence type="ECO:0000256" key="9">
    <source>
        <dbReference type="ARBA" id="ARBA00023136"/>
    </source>
</evidence>
<evidence type="ECO:0000256" key="6">
    <source>
        <dbReference type="ARBA" id="ARBA00022741"/>
    </source>
</evidence>
<comment type="caution">
    <text evidence="15">The sequence shown here is derived from an EMBL/GenBank/DDBJ whole genome shotgun (WGS) entry which is preliminary data.</text>
</comment>
<dbReference type="FunFam" id="3.40.50.300:FF:000240">
    <property type="entry name" value="ABC transporter B family member 20"/>
    <property type="match status" value="1"/>
</dbReference>
<sequence>MSTQQMPSGAEKTDVGPADESKIAAEAGRGDPDPEEESIAETNNGALALLYHAAYAVDLLVVSVSLISAVIGGALMPLMTIVFGKMTGEFQSITSSQGNGSGQSDQLDRFTLYFVYLAVAEFVTVYITTVGLTVAGERMTCKVRELYLSAVFEQGVAVLSDKQNAVGEVSTHISNDAELIKNALSEKLGRAIGAFSTVLTAFVVGFVFSWKLTLVLSSTLVAFVLIVGVATQGMVKYSSSSAEAESEAATVAAESIGDIRGTVSNNAQEKLGRKYEARLLDARRPRVLEKVFAAVMMAVMTGVMLLAYALAFWQGSRFLVAGDLALADVLIVLLAVLLGTVSLGFAGPPLRAVGDGLAAAARICRAMDPPMPSSPRARGGAELDGIQGHIQFQCVSFRYPGRPDIPVLDQFNLDVAPGQTTAVVGPSGSGKSTLVSLLERFYEPTAGSVRLDGQPLDSFDLRWLRRQISLVGQEAMLFDATVFENISHGLVGSKFEDEPDEVKHELVRRAAETAHAHSFIAQLPDQYETRVGERSLSGGQKQRISIARAIVSDPKILLLDEATSALDPVAERAVQAALRTAMRGRTNLIIAHRLSTIKDADRIAVMGKGRVVEQGTYSDLLDRRGDFFRLLEAQNLAVDDDETAKDESGLERIRTEAGSLDEKTPTSCAGQGEADYEDGSPPVRFISGLRNKDLPTLFFGLSLSILLGCTNTAQSVILSACIAAFSNNVYDHAKLRQDVNFWAAMMLMLAFIGIIIQSGQGIAMAFCSERLVRRARNAVFQHLLRQDMSFFDVAEHSAGSLSVLLSSRTADLEGLSGTMMGMLLVGASTILSGFIVAVAIGWKLGLVCSATIPLLLAAGHLRMSFLQANERRSAESYGAATTYASEAASCIRVVASFTLENTVLTRFRNTLVSQARANAISTAKSSIFFAASQATVYCSFALCFWYGGRLMARGEYTMLQFFICYSTVIFGAQSAGSTLSVAADRAKADGAAQALETVMQSVPRIDVGTGTLLQTVHGAIELRNVDFTYQTRPDAPALTDVSLRIAPGHFAALVGPSGSGKSTVLALLERFYDPTRGAVLLDGADARDVDVAALRGAVALVGQDTALFSGSVRDNILLGAARDVSAAALDRACSDAALGEVVASLPDGLDTSVGSKGAALSGGQRQRIAIARALVRDPRVLLLDEATSALDSAAERLVQEALAQAAKGRTTVAVAHRLSTVRHADVIFVLDKGRVVEVGRHGELLAKEGLYASMVRAQSLGM</sequence>
<dbReference type="PANTHER" id="PTHR43394">
    <property type="entry name" value="ATP-DEPENDENT PERMEASE MDL1, MITOCHONDRIAL"/>
    <property type="match status" value="1"/>
</dbReference>
<dbReference type="InterPro" id="IPR036640">
    <property type="entry name" value="ABC1_TM_sf"/>
</dbReference>
<dbReference type="GO" id="GO:0005743">
    <property type="term" value="C:mitochondrial inner membrane"/>
    <property type="evidence" value="ECO:0007669"/>
    <property type="project" value="TreeGrafter"/>
</dbReference>
<keyword evidence="7" id="KW-0067">ATP-binding</keyword>
<dbReference type="OrthoDB" id="6500128at2759"/>
<dbReference type="PROSITE" id="PS50929">
    <property type="entry name" value="ABC_TM1F"/>
    <property type="match status" value="2"/>
</dbReference>
<dbReference type="CDD" id="cd18577">
    <property type="entry name" value="ABC_6TM_Pgp_ABCB1_D1_like"/>
    <property type="match status" value="1"/>
</dbReference>
<evidence type="ECO:0000256" key="11">
    <source>
        <dbReference type="SAM" id="MobiDB-lite"/>
    </source>
</evidence>
<dbReference type="PROSITE" id="PS00211">
    <property type="entry name" value="ABC_TRANSPORTER_1"/>
    <property type="match status" value="2"/>
</dbReference>